<dbReference type="AlphaFoldDB" id="A0AAV9B887"/>
<dbReference type="Pfam" id="PF01190">
    <property type="entry name" value="Pollen_Ole_e_1"/>
    <property type="match status" value="1"/>
</dbReference>
<comment type="caution">
    <text evidence="1">The sequence shown here is derived from an EMBL/GenBank/DDBJ whole genome shotgun (WGS) entry which is preliminary data.</text>
</comment>
<reference evidence="1" key="1">
    <citation type="journal article" date="2023" name="Nat. Commun.">
        <title>Diploid and tetraploid genomes of Acorus and the evolution of monocots.</title>
        <authorList>
            <person name="Ma L."/>
            <person name="Liu K.W."/>
            <person name="Li Z."/>
            <person name="Hsiao Y.Y."/>
            <person name="Qi Y."/>
            <person name="Fu T."/>
            <person name="Tang G.D."/>
            <person name="Zhang D."/>
            <person name="Sun W.H."/>
            <person name="Liu D.K."/>
            <person name="Li Y."/>
            <person name="Chen G.Z."/>
            <person name="Liu X.D."/>
            <person name="Liao X.Y."/>
            <person name="Jiang Y.T."/>
            <person name="Yu X."/>
            <person name="Hao Y."/>
            <person name="Huang J."/>
            <person name="Zhao X.W."/>
            <person name="Ke S."/>
            <person name="Chen Y.Y."/>
            <person name="Wu W.L."/>
            <person name="Hsu J.L."/>
            <person name="Lin Y.F."/>
            <person name="Huang M.D."/>
            <person name="Li C.Y."/>
            <person name="Huang L."/>
            <person name="Wang Z.W."/>
            <person name="Zhao X."/>
            <person name="Zhong W.Y."/>
            <person name="Peng D.H."/>
            <person name="Ahmad S."/>
            <person name="Lan S."/>
            <person name="Zhang J.S."/>
            <person name="Tsai W.C."/>
            <person name="Van de Peer Y."/>
            <person name="Liu Z.J."/>
        </authorList>
    </citation>
    <scope>NUCLEOTIDE SEQUENCE</scope>
    <source>
        <strain evidence="1">SCP</strain>
    </source>
</reference>
<accession>A0AAV9B887</accession>
<dbReference type="Proteomes" id="UP001179952">
    <property type="component" value="Unassembled WGS sequence"/>
</dbReference>
<dbReference type="PANTHER" id="PTHR47273">
    <property type="entry name" value="EXPRESSED PROTEIN"/>
    <property type="match status" value="1"/>
</dbReference>
<reference evidence="1" key="2">
    <citation type="submission" date="2023-06" db="EMBL/GenBank/DDBJ databases">
        <authorList>
            <person name="Ma L."/>
            <person name="Liu K.-W."/>
            <person name="Li Z."/>
            <person name="Hsiao Y.-Y."/>
            <person name="Qi Y."/>
            <person name="Fu T."/>
            <person name="Tang G."/>
            <person name="Zhang D."/>
            <person name="Sun W.-H."/>
            <person name="Liu D.-K."/>
            <person name="Li Y."/>
            <person name="Chen G.-Z."/>
            <person name="Liu X.-D."/>
            <person name="Liao X.-Y."/>
            <person name="Jiang Y.-T."/>
            <person name="Yu X."/>
            <person name="Hao Y."/>
            <person name="Huang J."/>
            <person name="Zhao X.-W."/>
            <person name="Ke S."/>
            <person name="Chen Y.-Y."/>
            <person name="Wu W.-L."/>
            <person name="Hsu J.-L."/>
            <person name="Lin Y.-F."/>
            <person name="Huang M.-D."/>
            <person name="Li C.-Y."/>
            <person name="Huang L."/>
            <person name="Wang Z.-W."/>
            <person name="Zhao X."/>
            <person name="Zhong W.-Y."/>
            <person name="Peng D.-H."/>
            <person name="Ahmad S."/>
            <person name="Lan S."/>
            <person name="Zhang J.-S."/>
            <person name="Tsai W.-C."/>
            <person name="Van De Peer Y."/>
            <person name="Liu Z.-J."/>
        </authorList>
    </citation>
    <scope>NUCLEOTIDE SEQUENCE</scope>
    <source>
        <strain evidence="1">SCP</strain>
        <tissue evidence="1">Leaves</tissue>
    </source>
</reference>
<protein>
    <submittedName>
        <fullName evidence="1">Uncharacterized protein</fullName>
    </submittedName>
</protein>
<dbReference type="PANTHER" id="PTHR47273:SF4">
    <property type="entry name" value="EXPRESSED PROTEIN"/>
    <property type="match status" value="1"/>
</dbReference>
<name>A0AAV9B887_ACOGR</name>
<sequence>MPKTSHLQLWWGKVYCDTCFRHEFSKNSHLIHLECENQKQNLSFRRESKTDGLGTFRVRLPITVKDHIQSCSVKLISSSDPFCTIAASTKSSSLNLKSKTKGIHVFSTEFFSFKPLNYV</sequence>
<evidence type="ECO:0000313" key="1">
    <source>
        <dbReference type="EMBL" id="KAK1272598.1"/>
    </source>
</evidence>
<gene>
    <name evidence="1" type="ORF">QJS04_geneDACA018288</name>
</gene>
<evidence type="ECO:0000313" key="2">
    <source>
        <dbReference type="Proteomes" id="UP001179952"/>
    </source>
</evidence>
<keyword evidence="2" id="KW-1185">Reference proteome</keyword>
<dbReference type="EMBL" id="JAUJYN010000004">
    <property type="protein sequence ID" value="KAK1272598.1"/>
    <property type="molecule type" value="Genomic_DNA"/>
</dbReference>
<organism evidence="1 2">
    <name type="scientific">Acorus gramineus</name>
    <name type="common">Dwarf sweet flag</name>
    <dbReference type="NCBI Taxonomy" id="55184"/>
    <lineage>
        <taxon>Eukaryota</taxon>
        <taxon>Viridiplantae</taxon>
        <taxon>Streptophyta</taxon>
        <taxon>Embryophyta</taxon>
        <taxon>Tracheophyta</taxon>
        <taxon>Spermatophyta</taxon>
        <taxon>Magnoliopsida</taxon>
        <taxon>Liliopsida</taxon>
        <taxon>Acoraceae</taxon>
        <taxon>Acorus</taxon>
    </lineage>
</organism>
<proteinExistence type="predicted"/>